<accession>A0AA37LZE0</accession>
<sequence>MTQNSFERIISERQRVADLQQRLNASAAQLLQKLEQEISQLDQLRCGVGSALRVFSVLAESSDREVRRLQEAAAYASEIGDMNLAPAPGHSVPGRDRLRSWLERA</sequence>
<dbReference type="AlphaFoldDB" id="A0AA37LZE0"/>
<keyword evidence="3" id="KW-1185">Reference proteome</keyword>
<dbReference type="EMBL" id="BPPX01000051">
    <property type="protein sequence ID" value="GJC90264.1"/>
    <property type="molecule type" value="Genomic_DNA"/>
</dbReference>
<evidence type="ECO:0000256" key="1">
    <source>
        <dbReference type="SAM" id="Coils"/>
    </source>
</evidence>
<protein>
    <submittedName>
        <fullName evidence="2">Uncharacterized protein</fullName>
    </submittedName>
</protein>
<proteinExistence type="predicted"/>
<feature type="coiled-coil region" evidence="1">
    <location>
        <begin position="17"/>
        <end position="44"/>
    </location>
</feature>
<organism evidence="2 3">
    <name type="scientific">Colletotrichum liriopes</name>
    <dbReference type="NCBI Taxonomy" id="708192"/>
    <lineage>
        <taxon>Eukaryota</taxon>
        <taxon>Fungi</taxon>
        <taxon>Dikarya</taxon>
        <taxon>Ascomycota</taxon>
        <taxon>Pezizomycotina</taxon>
        <taxon>Sordariomycetes</taxon>
        <taxon>Hypocreomycetidae</taxon>
        <taxon>Glomerellales</taxon>
        <taxon>Glomerellaceae</taxon>
        <taxon>Colletotrichum</taxon>
        <taxon>Colletotrichum spaethianum species complex</taxon>
    </lineage>
</organism>
<dbReference type="Proteomes" id="UP001055172">
    <property type="component" value="Unassembled WGS sequence"/>
</dbReference>
<reference evidence="2 3" key="1">
    <citation type="submission" date="2021-07" db="EMBL/GenBank/DDBJ databases">
        <title>Genome data of Colletotrichum spaethianum.</title>
        <authorList>
            <person name="Utami Y.D."/>
            <person name="Hiruma K."/>
        </authorList>
    </citation>
    <scope>NUCLEOTIDE SEQUENCE [LARGE SCALE GENOMIC DNA]</scope>
    <source>
        <strain evidence="2 3">MAFF 242679</strain>
    </source>
</reference>
<gene>
    <name evidence="2" type="ORF">ColLi_13102</name>
</gene>
<evidence type="ECO:0000313" key="3">
    <source>
        <dbReference type="Proteomes" id="UP001055172"/>
    </source>
</evidence>
<keyword evidence="1" id="KW-0175">Coiled coil</keyword>
<name>A0AA37LZE0_9PEZI</name>
<evidence type="ECO:0000313" key="2">
    <source>
        <dbReference type="EMBL" id="GJC90264.1"/>
    </source>
</evidence>
<comment type="caution">
    <text evidence="2">The sequence shown here is derived from an EMBL/GenBank/DDBJ whole genome shotgun (WGS) entry which is preliminary data.</text>
</comment>